<sequence>MLFSYKEELKADWVLSSYDSGFHSGKEIEGKKKDQDKDKDGDGNEYQDDDNSDDKGE</sequence>
<feature type="region of interest" description="Disordered" evidence="1">
    <location>
        <begin position="19"/>
        <end position="57"/>
    </location>
</feature>
<comment type="caution">
    <text evidence="2">The sequence shown here is derived from an EMBL/GenBank/DDBJ whole genome shotgun (WGS) entry which is preliminary data.</text>
</comment>
<feature type="compositionally biased region" description="Basic and acidic residues" evidence="1">
    <location>
        <begin position="24"/>
        <end position="42"/>
    </location>
</feature>
<dbReference type="AlphaFoldDB" id="A0AAE8SPS3"/>
<feature type="compositionally biased region" description="Acidic residues" evidence="1">
    <location>
        <begin position="43"/>
        <end position="57"/>
    </location>
</feature>
<dbReference type="EMBL" id="ONZP01000800">
    <property type="protein sequence ID" value="SPJ90979.1"/>
    <property type="molecule type" value="Genomic_DNA"/>
</dbReference>
<organism evidence="2 3">
    <name type="scientific">Fusarium torulosum</name>
    <dbReference type="NCBI Taxonomy" id="33205"/>
    <lineage>
        <taxon>Eukaryota</taxon>
        <taxon>Fungi</taxon>
        <taxon>Dikarya</taxon>
        <taxon>Ascomycota</taxon>
        <taxon>Pezizomycotina</taxon>
        <taxon>Sordariomycetes</taxon>
        <taxon>Hypocreomycetidae</taxon>
        <taxon>Hypocreales</taxon>
        <taxon>Nectriaceae</taxon>
        <taxon>Fusarium</taxon>
    </lineage>
</organism>
<proteinExistence type="predicted"/>
<evidence type="ECO:0000256" key="1">
    <source>
        <dbReference type="SAM" id="MobiDB-lite"/>
    </source>
</evidence>
<reference evidence="2" key="1">
    <citation type="submission" date="2018-03" db="EMBL/GenBank/DDBJ databases">
        <authorList>
            <person name="Guldener U."/>
        </authorList>
    </citation>
    <scope>NUCLEOTIDE SEQUENCE</scope>
</reference>
<name>A0AAE8SPS3_9HYPO</name>
<dbReference type="Proteomes" id="UP001187734">
    <property type="component" value="Unassembled WGS sequence"/>
</dbReference>
<evidence type="ECO:0000313" key="3">
    <source>
        <dbReference type="Proteomes" id="UP001187734"/>
    </source>
</evidence>
<accession>A0AAE8SPS3</accession>
<evidence type="ECO:0000313" key="2">
    <source>
        <dbReference type="EMBL" id="SPJ90979.1"/>
    </source>
</evidence>
<keyword evidence="3" id="KW-1185">Reference proteome</keyword>
<gene>
    <name evidence="2" type="ORF">FTOL_13381</name>
</gene>
<protein>
    <submittedName>
        <fullName evidence="2">Uncharacterized protein</fullName>
    </submittedName>
</protein>